<feature type="region of interest" description="Disordered" evidence="1">
    <location>
        <begin position="899"/>
        <end position="932"/>
    </location>
</feature>
<dbReference type="GO" id="GO:0016973">
    <property type="term" value="P:poly(A)+ mRNA export from nucleus"/>
    <property type="evidence" value="ECO:0007669"/>
    <property type="project" value="TreeGrafter"/>
</dbReference>
<feature type="region of interest" description="Disordered" evidence="1">
    <location>
        <begin position="77"/>
        <end position="122"/>
    </location>
</feature>
<evidence type="ECO:0008006" key="4">
    <source>
        <dbReference type="Google" id="ProtNLM"/>
    </source>
</evidence>
<feature type="region of interest" description="Disordered" evidence="1">
    <location>
        <begin position="1"/>
        <end position="51"/>
    </location>
</feature>
<accession>A0AAD3XSZ2</accession>
<feature type="region of interest" description="Disordered" evidence="1">
    <location>
        <begin position="1121"/>
        <end position="1172"/>
    </location>
</feature>
<sequence>METAGDSAGTAAYEGSGGAGGKFRKKPFRRHQRTPYDRPTTALRNPQRSGWISRIVEPASNLITVGAHKLFSSVFRKRLLPPPPSSPDGTEEPRDRQPEAASTEDPSGSHERIVNDGNNWNIQPEGNGVTKLEHILKQMTFSRSEIDRLTELLLSRTIDKPIGAAKERSESKLVDPSPSCARCSEVANGPIQESGIEPRVLPGAISSRTVGSKVIEEDLSSPAELAKAYMGSRPTKVSPSILGLQSRALRVDAPVSNAPFHLRSPSMALDSKPVSVASYENGFLTPRSRGRSAIYCMPRTPYSMVHPTLAPKGTGTAIDAGPSSSSLPESEVENYQYNEPKKSVLKPRSSILDNDIGTMGPIRRIRQKHNVITSKNLRLSASGVPRIMQGTEPRVAEGTLPSPVHSPHGHSFSKQEADKGNKSTLIMKSAHNSPKSIGIGQRILQHLDEENPKGKCAERNKNLAAGKSPAEITPALVYGQAGRSLETVESLRFLQDNNRTSRSLDNRDSTPKTADKDGGEGSAKGSMILFNNLIPENSVAAGLIKRASPLSNRVTSTTKLADELPQKRQGFQMSVQEDYLELDDDLHHNGAASASLSEGRGNLEIPVTNGLTSDIPDNPHLYEVVSVSKSPAFVNPKPSANSVTYKDKEQELVSDGSSLAEKSIVFNSSVSPALSPPQSMSAQSVEVAPQIASESNEVVPSKQLSTAAPAFGLLLNSSDKPSPNLFSPHFSFDSSGPRESKSEGLSSSAAAVASAAETVPKVPGPDKGDNKSTQGAVDVFRKEENTTSSFMTGAAGSSFSFQMPADTPSSGTLSSGPETASAFPIVLFSSSATNKGLSNGFTWSTSSSTIASTVMGATAASDDINGASTLVAASSNSLLSTAAAPSFSAVSMFKFGSNVPPSTSDTSVLGSSGTEPTDSGAKPKETGFGTQSNSHFGLASSATANLSNGIFGFNASTSANGSSHSQMTPDSGTGLVFGVQASPASAAVTTLTQSVPSQFAVSAATPTFGLSGAPTFTSGSSLFGSSVPPSNPFHANSSFGSSSLGSTSMISSMSSSIGTSGALSSTWQPSKSPVFSSTFSSASSPTVFAFGASSGSSASSSAPMVFSSTGPSPSPSFSFNSVAPPAASATVSPSQPSFGNSNPMFSFGSAPSGNSNDQMNMEDSMAEDSVQASPPAVPVFGQLPISPLPSTGFVFGAGAPSVGNPFQFGSQPNQQVTSQNPSSPFQPSSSLEFNGGSSFSLGTGGTNKQDRRIIRVKNKYRKMNNRP</sequence>
<feature type="compositionally biased region" description="Basic residues" evidence="1">
    <location>
        <begin position="22"/>
        <end position="33"/>
    </location>
</feature>
<keyword evidence="3" id="KW-1185">Reference proteome</keyword>
<feature type="compositionally biased region" description="Basic and acidic residues" evidence="1">
    <location>
        <begin position="502"/>
        <end position="519"/>
    </location>
</feature>
<feature type="compositionally biased region" description="Low complexity" evidence="1">
    <location>
        <begin position="1218"/>
        <end position="1241"/>
    </location>
</feature>
<feature type="compositionally biased region" description="Basic residues" evidence="1">
    <location>
        <begin position="1254"/>
        <end position="1267"/>
    </location>
</feature>
<dbReference type="Proteomes" id="UP001279734">
    <property type="component" value="Unassembled WGS sequence"/>
</dbReference>
<feature type="region of interest" description="Disordered" evidence="1">
    <location>
        <begin position="496"/>
        <end position="522"/>
    </location>
</feature>
<reference evidence="2" key="1">
    <citation type="submission" date="2023-05" db="EMBL/GenBank/DDBJ databases">
        <title>Nepenthes gracilis genome sequencing.</title>
        <authorList>
            <person name="Fukushima K."/>
        </authorList>
    </citation>
    <scope>NUCLEOTIDE SEQUENCE</scope>
    <source>
        <strain evidence="2">SING2019-196</strain>
    </source>
</reference>
<evidence type="ECO:0000313" key="3">
    <source>
        <dbReference type="Proteomes" id="UP001279734"/>
    </source>
</evidence>
<organism evidence="2 3">
    <name type="scientific">Nepenthes gracilis</name>
    <name type="common">Slender pitcher plant</name>
    <dbReference type="NCBI Taxonomy" id="150966"/>
    <lineage>
        <taxon>Eukaryota</taxon>
        <taxon>Viridiplantae</taxon>
        <taxon>Streptophyta</taxon>
        <taxon>Embryophyta</taxon>
        <taxon>Tracheophyta</taxon>
        <taxon>Spermatophyta</taxon>
        <taxon>Magnoliopsida</taxon>
        <taxon>eudicotyledons</taxon>
        <taxon>Gunneridae</taxon>
        <taxon>Pentapetalae</taxon>
        <taxon>Caryophyllales</taxon>
        <taxon>Nepenthaceae</taxon>
        <taxon>Nepenthes</taxon>
    </lineage>
</organism>
<feature type="compositionally biased region" description="Polar residues" evidence="1">
    <location>
        <begin position="899"/>
        <end position="917"/>
    </location>
</feature>
<dbReference type="EMBL" id="BSYO01000016">
    <property type="protein sequence ID" value="GMH16093.1"/>
    <property type="molecule type" value="Genomic_DNA"/>
</dbReference>
<feature type="region of interest" description="Disordered" evidence="1">
    <location>
        <begin position="726"/>
        <end position="776"/>
    </location>
</feature>
<protein>
    <recommendedName>
        <fullName evidence="4">Nuclear pore complex protein NUP1-like</fullName>
    </recommendedName>
</protein>
<feature type="compositionally biased region" description="Low complexity" evidence="1">
    <location>
        <begin position="1121"/>
        <end position="1137"/>
    </location>
</feature>
<dbReference type="PANTHER" id="PTHR33416">
    <property type="entry name" value="NUCLEAR PORE COMPLEX PROTEIN NUP1"/>
    <property type="match status" value="1"/>
</dbReference>
<proteinExistence type="predicted"/>
<evidence type="ECO:0000256" key="1">
    <source>
        <dbReference type="SAM" id="MobiDB-lite"/>
    </source>
</evidence>
<feature type="compositionally biased region" description="Polar residues" evidence="1">
    <location>
        <begin position="1207"/>
        <end position="1217"/>
    </location>
</feature>
<feature type="compositionally biased region" description="Low complexity" evidence="1">
    <location>
        <begin position="746"/>
        <end position="756"/>
    </location>
</feature>
<feature type="region of interest" description="Disordered" evidence="1">
    <location>
        <begin position="396"/>
        <end position="421"/>
    </location>
</feature>
<name>A0AAD3XSZ2_NEPGR</name>
<feature type="region of interest" description="Disordered" evidence="1">
    <location>
        <begin position="1204"/>
        <end position="1267"/>
    </location>
</feature>
<dbReference type="GO" id="GO:0071763">
    <property type="term" value="P:nuclear membrane organization"/>
    <property type="evidence" value="ECO:0007669"/>
    <property type="project" value="TreeGrafter"/>
</dbReference>
<evidence type="ECO:0000313" key="2">
    <source>
        <dbReference type="EMBL" id="GMH16093.1"/>
    </source>
</evidence>
<feature type="compositionally biased region" description="Polar residues" evidence="1">
    <location>
        <begin position="1138"/>
        <end position="1161"/>
    </location>
</feature>
<dbReference type="GO" id="GO:0005635">
    <property type="term" value="C:nuclear envelope"/>
    <property type="evidence" value="ECO:0007669"/>
    <property type="project" value="TreeGrafter"/>
</dbReference>
<dbReference type="PANTHER" id="PTHR33416:SF20">
    <property type="entry name" value="NUCLEAR PORE COMPLEX PROTEIN NUP1"/>
    <property type="match status" value="1"/>
</dbReference>
<comment type="caution">
    <text evidence="2">The sequence shown here is derived from an EMBL/GenBank/DDBJ whole genome shotgun (WGS) entry which is preliminary data.</text>
</comment>
<dbReference type="AlphaFoldDB" id="A0AAD3XSZ2"/>
<gene>
    <name evidence="2" type="ORF">Nepgr_017934</name>
</gene>